<proteinExistence type="predicted"/>
<feature type="modified residue" description="4-aspartylphosphate" evidence="1">
    <location>
        <position position="55"/>
    </location>
</feature>
<sequence>MPYRCAIVDDEPLAVELLSNYLGSIDRVELIMTTDKLQGVEQLISENKVDLILLDVNLKGVKRDSINLLLRKKNCHFIIVTAYPLSYIKDITIGPDHGYLAKPVSFTRFQQEVKKILGIQV</sequence>
<dbReference type="InterPro" id="IPR051271">
    <property type="entry name" value="2C-system_Tx_regulators"/>
</dbReference>
<evidence type="ECO:0000313" key="4">
    <source>
        <dbReference type="Proteomes" id="UP000240971"/>
    </source>
</evidence>
<comment type="caution">
    <text evidence="3">The sequence shown here is derived from an EMBL/GenBank/DDBJ whole genome shotgun (WGS) entry which is preliminary data.</text>
</comment>
<organism evidence="3 4">
    <name type="scientific">Chitinophaga niastensis</name>
    <dbReference type="NCBI Taxonomy" id="536980"/>
    <lineage>
        <taxon>Bacteria</taxon>
        <taxon>Pseudomonadati</taxon>
        <taxon>Bacteroidota</taxon>
        <taxon>Chitinophagia</taxon>
        <taxon>Chitinophagales</taxon>
        <taxon>Chitinophagaceae</taxon>
        <taxon>Chitinophaga</taxon>
    </lineage>
</organism>
<dbReference type="EMBL" id="PYAW01000001">
    <property type="protein sequence ID" value="PSL49476.1"/>
    <property type="molecule type" value="Genomic_DNA"/>
</dbReference>
<dbReference type="AlphaFoldDB" id="A0A2P8HTD0"/>
<dbReference type="Proteomes" id="UP000240971">
    <property type="component" value="Unassembled WGS sequence"/>
</dbReference>
<reference evidence="3 4" key="1">
    <citation type="submission" date="2018-03" db="EMBL/GenBank/DDBJ databases">
        <title>Genomic Encyclopedia of Archaeal and Bacterial Type Strains, Phase II (KMG-II): from individual species to whole genera.</title>
        <authorList>
            <person name="Goeker M."/>
        </authorList>
    </citation>
    <scope>NUCLEOTIDE SEQUENCE [LARGE SCALE GENOMIC DNA]</scope>
    <source>
        <strain evidence="3 4">DSM 24859</strain>
    </source>
</reference>
<dbReference type="PANTHER" id="PTHR45526:SF1">
    <property type="entry name" value="TRANSCRIPTIONAL REGULATORY PROTEIN DCUR-RELATED"/>
    <property type="match status" value="1"/>
</dbReference>
<dbReference type="PROSITE" id="PS50110">
    <property type="entry name" value="RESPONSE_REGULATORY"/>
    <property type="match status" value="1"/>
</dbReference>
<dbReference type="SMART" id="SM00448">
    <property type="entry name" value="REC"/>
    <property type="match status" value="1"/>
</dbReference>
<dbReference type="Gene3D" id="3.40.50.2300">
    <property type="match status" value="1"/>
</dbReference>
<dbReference type="InterPro" id="IPR011006">
    <property type="entry name" value="CheY-like_superfamily"/>
</dbReference>
<keyword evidence="1" id="KW-0597">Phosphoprotein</keyword>
<dbReference type="Pfam" id="PF00072">
    <property type="entry name" value="Response_reg"/>
    <property type="match status" value="1"/>
</dbReference>
<gene>
    <name evidence="3" type="ORF">CLV51_101809</name>
</gene>
<protein>
    <submittedName>
        <fullName evidence="3">Response regulator receiver domain-containing protein</fullName>
    </submittedName>
</protein>
<dbReference type="OrthoDB" id="9787344at2"/>
<dbReference type="InterPro" id="IPR001789">
    <property type="entry name" value="Sig_transdc_resp-reg_receiver"/>
</dbReference>
<name>A0A2P8HTD0_CHINA</name>
<evidence type="ECO:0000313" key="3">
    <source>
        <dbReference type="EMBL" id="PSL49476.1"/>
    </source>
</evidence>
<dbReference type="RefSeq" id="WP_106526707.1">
    <property type="nucleotide sequence ID" value="NZ_PYAW01000001.1"/>
</dbReference>
<dbReference type="SUPFAM" id="SSF52172">
    <property type="entry name" value="CheY-like"/>
    <property type="match status" value="1"/>
</dbReference>
<evidence type="ECO:0000259" key="2">
    <source>
        <dbReference type="PROSITE" id="PS50110"/>
    </source>
</evidence>
<evidence type="ECO:0000256" key="1">
    <source>
        <dbReference type="PROSITE-ProRule" id="PRU00169"/>
    </source>
</evidence>
<keyword evidence="4" id="KW-1185">Reference proteome</keyword>
<feature type="domain" description="Response regulatory" evidence="2">
    <location>
        <begin position="4"/>
        <end position="117"/>
    </location>
</feature>
<dbReference type="GO" id="GO:0000156">
    <property type="term" value="F:phosphorelay response regulator activity"/>
    <property type="evidence" value="ECO:0007669"/>
    <property type="project" value="TreeGrafter"/>
</dbReference>
<accession>A0A2P8HTD0</accession>
<dbReference type="PANTHER" id="PTHR45526">
    <property type="entry name" value="TRANSCRIPTIONAL REGULATORY PROTEIN DPIA"/>
    <property type="match status" value="1"/>
</dbReference>